<dbReference type="Pfam" id="PF00749">
    <property type="entry name" value="tRNA-synt_1c"/>
    <property type="match status" value="1"/>
</dbReference>
<keyword evidence="14" id="KW-1185">Reference proteome</keyword>
<dbReference type="InterPro" id="IPR020059">
    <property type="entry name" value="Glu/Gln-tRNA-synth_Ib_codon-bd"/>
</dbReference>
<dbReference type="Proteomes" id="UP000606974">
    <property type="component" value="Unassembled WGS sequence"/>
</dbReference>
<dbReference type="Gene3D" id="2.40.240.10">
    <property type="entry name" value="Ribosomal Protein L25, Chain P"/>
    <property type="match status" value="2"/>
</dbReference>
<dbReference type="PRINTS" id="PR00987">
    <property type="entry name" value="TRNASYNTHGLU"/>
</dbReference>
<evidence type="ECO:0000256" key="1">
    <source>
        <dbReference type="ARBA" id="ARBA00005594"/>
    </source>
</evidence>
<dbReference type="SUPFAM" id="SSF50715">
    <property type="entry name" value="Ribosomal protein L25-like"/>
    <property type="match status" value="1"/>
</dbReference>
<dbReference type="InterPro" id="IPR004514">
    <property type="entry name" value="Gln-tRNA-synth"/>
</dbReference>
<keyword evidence="3 9" id="KW-0436">Ligase</keyword>
<sequence length="648" mass="73987">MATEDEGKKSLPECVKDKMESAVTDRTVKKQKAPKQPKPPKEPKNVKPPTAKPAKAPTASTEPLDPDTMFKEGWLKGVYAERPAEHVFTRFPPEPNGYLHIGHSKAITVNFGFARYHGGDCYLRFDDTNPEAEDEKYFVAIQEMVAWLGFKPYKITYSSDNFDRLYELAERLIEYDGAYVCHCTDEEIKLQRGGPNHGPRFPCAHRERPTRESLAEFRAMRDGKYKPREAFLRMKQNIEDGNPQMWDLAAYRVLDAPHHRTGTKWRIYPTYDFTHCLCDSFEGITHSLCTTEFFQSRVSYEWLCDAVKVYKPMQREYGRLNVTGSVMSKRKIAKLVELGVVRGWDDPRLYTLVALRRRGIPPGAILSFINELGVSTALTNIQIVRFEQSVRKYLELTVPRLMLVLDPVPVVIDNLPDDYMEEVELPFAPKDPAMGSHMVPFTKTVYIDRSDFREVESKDFFRMAPGKSVGLLKVPYPVKATSFKKDETSGRVTEIHAEYEKPPEGESFKKPKTYIQWVGKSQQHDSPIVAEARMFSPLFRSDNPDAAPGGYLNDIRDDSEEIYPTAMIETGLTEIRRRAPWPEEAGEQHMEKGELTSEHGKDSRVPGLETVRFQGLRVAYFCLDKDTTTDKVVLNRIVSLKEDAGKAA</sequence>
<dbReference type="Pfam" id="PF03950">
    <property type="entry name" value="tRNA-synt_1c_C"/>
    <property type="match status" value="1"/>
</dbReference>
<organism evidence="13 14">
    <name type="scientific">Endocarpon pusillum</name>
    <dbReference type="NCBI Taxonomy" id="364733"/>
    <lineage>
        <taxon>Eukaryota</taxon>
        <taxon>Fungi</taxon>
        <taxon>Dikarya</taxon>
        <taxon>Ascomycota</taxon>
        <taxon>Pezizomycotina</taxon>
        <taxon>Eurotiomycetes</taxon>
        <taxon>Chaetothyriomycetidae</taxon>
        <taxon>Verrucariales</taxon>
        <taxon>Verrucariaceae</taxon>
        <taxon>Endocarpon</taxon>
    </lineage>
</organism>
<protein>
    <recommendedName>
        <fullName evidence="2">glutamine--tRNA ligase</fullName>
        <ecNumber evidence="2">6.1.1.18</ecNumber>
    </recommendedName>
</protein>
<dbReference type="InterPro" id="IPR001412">
    <property type="entry name" value="aa-tRNA-synth_I_CS"/>
</dbReference>
<feature type="domain" description="Glutamyl/glutaminyl-tRNA synthetase class Ib anti-codon binding" evidence="12">
    <location>
        <begin position="399"/>
        <end position="500"/>
    </location>
</feature>
<keyword evidence="7 9" id="KW-0030">Aminoacyl-tRNA synthetase</keyword>
<evidence type="ECO:0000256" key="10">
    <source>
        <dbReference type="SAM" id="MobiDB-lite"/>
    </source>
</evidence>
<evidence type="ECO:0000256" key="6">
    <source>
        <dbReference type="ARBA" id="ARBA00022917"/>
    </source>
</evidence>
<dbReference type="SUPFAM" id="SSF52374">
    <property type="entry name" value="Nucleotidylyl transferase"/>
    <property type="match status" value="1"/>
</dbReference>
<dbReference type="EMBL" id="JAACFV010000042">
    <property type="protein sequence ID" value="KAF7509392.1"/>
    <property type="molecule type" value="Genomic_DNA"/>
</dbReference>
<feature type="region of interest" description="Disordered" evidence="10">
    <location>
        <begin position="583"/>
        <end position="604"/>
    </location>
</feature>
<evidence type="ECO:0000256" key="3">
    <source>
        <dbReference type="ARBA" id="ARBA00022598"/>
    </source>
</evidence>
<comment type="catalytic activity">
    <reaction evidence="8">
        <text>tRNA(Gln) + L-glutamine + ATP = L-glutaminyl-tRNA(Gln) + AMP + diphosphate</text>
        <dbReference type="Rhea" id="RHEA:20121"/>
        <dbReference type="Rhea" id="RHEA-COMP:9662"/>
        <dbReference type="Rhea" id="RHEA-COMP:9681"/>
        <dbReference type="ChEBI" id="CHEBI:30616"/>
        <dbReference type="ChEBI" id="CHEBI:33019"/>
        <dbReference type="ChEBI" id="CHEBI:58359"/>
        <dbReference type="ChEBI" id="CHEBI:78442"/>
        <dbReference type="ChEBI" id="CHEBI:78521"/>
        <dbReference type="ChEBI" id="CHEBI:456215"/>
        <dbReference type="EC" id="6.1.1.18"/>
    </reaction>
</comment>
<dbReference type="OrthoDB" id="10250478at2759"/>
<comment type="caution">
    <text evidence="13">The sequence shown here is derived from an EMBL/GenBank/DDBJ whole genome shotgun (WGS) entry which is preliminary data.</text>
</comment>
<comment type="similarity">
    <text evidence="1 9">Belongs to the class-I aminoacyl-tRNA synthetase family.</text>
</comment>
<keyword evidence="5 9" id="KW-0067">ATP-binding</keyword>
<evidence type="ECO:0000259" key="12">
    <source>
        <dbReference type="Pfam" id="PF03950"/>
    </source>
</evidence>
<dbReference type="NCBIfam" id="TIGR00440">
    <property type="entry name" value="glnS"/>
    <property type="match status" value="1"/>
</dbReference>
<dbReference type="InterPro" id="IPR020056">
    <property type="entry name" value="Rbsml_bL25/Gln-tRNA_synth_N"/>
</dbReference>
<dbReference type="InterPro" id="IPR014729">
    <property type="entry name" value="Rossmann-like_a/b/a_fold"/>
</dbReference>
<dbReference type="PANTHER" id="PTHR43097">
    <property type="entry name" value="GLUTAMINE-TRNA LIGASE"/>
    <property type="match status" value="1"/>
</dbReference>
<keyword evidence="4 9" id="KW-0547">Nucleotide-binding</keyword>
<evidence type="ECO:0000256" key="5">
    <source>
        <dbReference type="ARBA" id="ARBA00022840"/>
    </source>
</evidence>
<dbReference type="GO" id="GO:0005829">
    <property type="term" value="C:cytosol"/>
    <property type="evidence" value="ECO:0007669"/>
    <property type="project" value="TreeGrafter"/>
</dbReference>
<feature type="domain" description="Glutamyl/glutaminyl-tRNA synthetase class Ib catalytic" evidence="11">
    <location>
        <begin position="87"/>
        <end position="395"/>
    </location>
</feature>
<accession>A0A8H7AM04</accession>
<evidence type="ECO:0000259" key="11">
    <source>
        <dbReference type="Pfam" id="PF00749"/>
    </source>
</evidence>
<dbReference type="InterPro" id="IPR011035">
    <property type="entry name" value="Ribosomal_bL25/Gln-tRNA_synth"/>
</dbReference>
<dbReference type="PANTHER" id="PTHR43097:SF4">
    <property type="entry name" value="GLUTAMINE--TRNA LIGASE"/>
    <property type="match status" value="1"/>
</dbReference>
<evidence type="ECO:0000256" key="9">
    <source>
        <dbReference type="RuleBase" id="RU363037"/>
    </source>
</evidence>
<dbReference type="FunFam" id="3.40.50.620:FF:000183">
    <property type="entry name" value="Glutaminyl-tRNA synthetase"/>
    <property type="match status" value="1"/>
</dbReference>
<dbReference type="AlphaFoldDB" id="A0A8H7AM04"/>
<evidence type="ECO:0000313" key="13">
    <source>
        <dbReference type="EMBL" id="KAF7509392.1"/>
    </source>
</evidence>
<dbReference type="PROSITE" id="PS00178">
    <property type="entry name" value="AA_TRNA_LIGASE_I"/>
    <property type="match status" value="1"/>
</dbReference>
<feature type="compositionally biased region" description="Low complexity" evidence="10">
    <location>
        <begin position="47"/>
        <end position="59"/>
    </location>
</feature>
<evidence type="ECO:0000256" key="8">
    <source>
        <dbReference type="ARBA" id="ARBA00048270"/>
    </source>
</evidence>
<dbReference type="GO" id="GO:0004819">
    <property type="term" value="F:glutamine-tRNA ligase activity"/>
    <property type="evidence" value="ECO:0007669"/>
    <property type="project" value="UniProtKB-EC"/>
</dbReference>
<dbReference type="FunFam" id="2.40.240.10:FF:000015">
    <property type="entry name" value="Glutaminyl-tRNA synthetase"/>
    <property type="match status" value="1"/>
</dbReference>
<dbReference type="EC" id="6.1.1.18" evidence="2"/>
<evidence type="ECO:0000256" key="4">
    <source>
        <dbReference type="ARBA" id="ARBA00022741"/>
    </source>
</evidence>
<feature type="compositionally biased region" description="Basic and acidic residues" evidence="10">
    <location>
        <begin position="1"/>
        <end position="20"/>
    </location>
</feature>
<gene>
    <name evidence="13" type="ORF">GJ744_008115</name>
</gene>
<dbReference type="InterPro" id="IPR020058">
    <property type="entry name" value="Glu/Gln-tRNA-synth_Ib_cat-dom"/>
</dbReference>
<dbReference type="GO" id="GO:0006425">
    <property type="term" value="P:glutaminyl-tRNA aminoacylation"/>
    <property type="evidence" value="ECO:0007669"/>
    <property type="project" value="InterPro"/>
</dbReference>
<evidence type="ECO:0000256" key="2">
    <source>
        <dbReference type="ARBA" id="ARBA00012836"/>
    </source>
</evidence>
<evidence type="ECO:0000313" key="14">
    <source>
        <dbReference type="Proteomes" id="UP000606974"/>
    </source>
</evidence>
<keyword evidence="6 9" id="KW-0648">Protein biosynthesis</keyword>
<dbReference type="GO" id="GO:0005524">
    <property type="term" value="F:ATP binding"/>
    <property type="evidence" value="ECO:0007669"/>
    <property type="project" value="UniProtKB-KW"/>
</dbReference>
<dbReference type="InterPro" id="IPR050132">
    <property type="entry name" value="Gln/Glu-tRNA_Ligase"/>
</dbReference>
<evidence type="ECO:0000256" key="7">
    <source>
        <dbReference type="ARBA" id="ARBA00023146"/>
    </source>
</evidence>
<proteinExistence type="inferred from homology"/>
<reference evidence="13" key="1">
    <citation type="submission" date="2020-02" db="EMBL/GenBank/DDBJ databases">
        <authorList>
            <person name="Palmer J.M."/>
        </authorList>
    </citation>
    <scope>NUCLEOTIDE SEQUENCE</scope>
    <source>
        <strain evidence="13">EPUS1.4</strain>
        <tissue evidence="13">Thallus</tissue>
    </source>
</reference>
<name>A0A8H7AM04_9EURO</name>
<dbReference type="InterPro" id="IPR000924">
    <property type="entry name" value="Glu/Gln-tRNA-synth"/>
</dbReference>
<dbReference type="FunFam" id="2.40.240.10:FF:000007">
    <property type="entry name" value="Glutamine--tRNA ligase"/>
    <property type="match status" value="1"/>
</dbReference>
<dbReference type="Gene3D" id="3.40.50.620">
    <property type="entry name" value="HUPs"/>
    <property type="match status" value="1"/>
</dbReference>
<feature type="region of interest" description="Disordered" evidence="10">
    <location>
        <begin position="1"/>
        <end position="68"/>
    </location>
</feature>